<keyword evidence="6 12" id="KW-0812">Transmembrane</keyword>
<keyword evidence="12" id="KW-0520">NAD</keyword>
<dbReference type="InterPro" id="IPR018086">
    <property type="entry name" value="NADH_UbQ_OxRdtase_su1_CS"/>
</dbReference>
<dbReference type="PROSITE" id="PS00667">
    <property type="entry name" value="COMPLEX1_ND1_1"/>
    <property type="match status" value="1"/>
</dbReference>
<evidence type="ECO:0000256" key="1">
    <source>
        <dbReference type="ARBA" id="ARBA00003257"/>
    </source>
</evidence>
<evidence type="ECO:0000256" key="4">
    <source>
        <dbReference type="ARBA" id="ARBA00021009"/>
    </source>
</evidence>
<evidence type="ECO:0000256" key="10">
    <source>
        <dbReference type="ARBA" id="ARBA00023128"/>
    </source>
</evidence>
<gene>
    <name evidence="15" type="primary">ND1</name>
    <name evidence="15" type="ORF">MTSISI_0010</name>
</gene>
<keyword evidence="9 13" id="KW-0830">Ubiquinone</keyword>
<feature type="transmembrane region" description="Helical" evidence="14">
    <location>
        <begin position="287"/>
        <end position="305"/>
    </location>
</feature>
<keyword evidence="5" id="KW-0813">Transport</keyword>
<keyword evidence="10 13" id="KW-0496">Mitochondrion</keyword>
<feature type="transmembrane region" description="Helical" evidence="14">
    <location>
        <begin position="137"/>
        <end position="158"/>
    </location>
</feature>
<feature type="transmembrane region" description="Helical" evidence="14">
    <location>
        <begin position="224"/>
        <end position="245"/>
    </location>
</feature>
<feature type="transmembrane region" description="Helical" evidence="14">
    <location>
        <begin position="170"/>
        <end position="192"/>
    </location>
</feature>
<keyword evidence="8 14" id="KW-1133">Transmembrane helix</keyword>
<comment type="subcellular location">
    <subcellularLocation>
        <location evidence="2 12">Mitochondrion inner membrane</location>
        <topology evidence="2 12">Multi-pass membrane protein</topology>
    </subcellularLocation>
</comment>
<dbReference type="GO" id="GO:0008137">
    <property type="term" value="F:NADH dehydrogenase (ubiquinone) activity"/>
    <property type="evidence" value="ECO:0007669"/>
    <property type="project" value="UniProtKB-EC"/>
</dbReference>
<feature type="transmembrane region" description="Helical" evidence="14">
    <location>
        <begin position="96"/>
        <end position="116"/>
    </location>
</feature>
<geneLocation type="mitochondrion" evidence="15"/>
<accession>A0A7G2CTR6</accession>
<dbReference type="PANTHER" id="PTHR11432">
    <property type="entry name" value="NADH DEHYDROGENASE SUBUNIT 1"/>
    <property type="match status" value="1"/>
</dbReference>
<dbReference type="EC" id="7.1.1.2" evidence="13"/>
<evidence type="ECO:0000256" key="12">
    <source>
        <dbReference type="RuleBase" id="RU000471"/>
    </source>
</evidence>
<dbReference type="PANTHER" id="PTHR11432:SF3">
    <property type="entry name" value="NADH-UBIQUINONE OXIDOREDUCTASE CHAIN 1"/>
    <property type="match status" value="1"/>
</dbReference>
<dbReference type="InterPro" id="IPR001694">
    <property type="entry name" value="NADH_UbQ_OxRdtase_su1/FPO"/>
</dbReference>
<comment type="similarity">
    <text evidence="3 12">Belongs to the complex I subunit 1 family.</text>
</comment>
<organism evidence="15">
    <name type="scientific">Singhiella simplex</name>
    <dbReference type="NCBI Taxonomy" id="1608328"/>
    <lineage>
        <taxon>Eukaryota</taxon>
        <taxon>Metazoa</taxon>
        <taxon>Ecdysozoa</taxon>
        <taxon>Arthropoda</taxon>
        <taxon>Hexapoda</taxon>
        <taxon>Insecta</taxon>
        <taxon>Pterygota</taxon>
        <taxon>Neoptera</taxon>
        <taxon>Paraneoptera</taxon>
        <taxon>Hemiptera</taxon>
        <taxon>Sternorrhyncha</taxon>
        <taxon>Aleyrodoidea</taxon>
        <taxon>Aleyrodidae</taxon>
        <taxon>Aleyrodinae</taxon>
        <taxon>Singhiella</taxon>
    </lineage>
</organism>
<evidence type="ECO:0000256" key="3">
    <source>
        <dbReference type="ARBA" id="ARBA00010535"/>
    </source>
</evidence>
<comment type="function">
    <text evidence="1">Core subunit of the mitochondrial membrane respiratory chain NADH dehydrogenase (Complex I) that is believed to belong to the minimal assembly required for catalysis. Complex I functions in the transfer of electrons from NADH to the respiratory chain. The immediate electron acceptor for the enzyme is believed to be ubiquinone.</text>
</comment>
<keyword evidence="11 14" id="KW-0472">Membrane</keyword>
<proteinExistence type="inferred from homology"/>
<feature type="transmembrane region" description="Helical" evidence="14">
    <location>
        <begin position="6"/>
        <end position="24"/>
    </location>
</feature>
<comment type="catalytic activity">
    <reaction evidence="13">
        <text>a ubiquinone + NADH + 5 H(+)(in) = a ubiquinol + NAD(+) + 4 H(+)(out)</text>
        <dbReference type="Rhea" id="RHEA:29091"/>
        <dbReference type="Rhea" id="RHEA-COMP:9565"/>
        <dbReference type="Rhea" id="RHEA-COMP:9566"/>
        <dbReference type="ChEBI" id="CHEBI:15378"/>
        <dbReference type="ChEBI" id="CHEBI:16389"/>
        <dbReference type="ChEBI" id="CHEBI:17976"/>
        <dbReference type="ChEBI" id="CHEBI:57540"/>
        <dbReference type="ChEBI" id="CHEBI:57945"/>
        <dbReference type="EC" id="7.1.1.2"/>
    </reaction>
</comment>
<evidence type="ECO:0000256" key="5">
    <source>
        <dbReference type="ARBA" id="ARBA00022448"/>
    </source>
</evidence>
<feature type="transmembrane region" description="Helical" evidence="14">
    <location>
        <begin position="251"/>
        <end position="267"/>
    </location>
</feature>
<dbReference type="Pfam" id="PF00146">
    <property type="entry name" value="NADHdh"/>
    <property type="match status" value="1"/>
</dbReference>
<evidence type="ECO:0000313" key="15">
    <source>
        <dbReference type="EMBL" id="CAD5105742.1"/>
    </source>
</evidence>
<reference evidence="15" key="1">
    <citation type="submission" date="2020-08" db="EMBL/GenBank/DDBJ databases">
        <authorList>
            <person name="Santos-Garcia D."/>
            <person name="Santos-Garcia D."/>
            <person name="Santos-Garcia D."/>
        </authorList>
    </citation>
    <scope>NUCLEOTIDE SEQUENCE [LARGE SCALE GENOMIC DNA]</scope>
</reference>
<sequence length="307" mass="34871">MMVSLNLLSLVIGVMLSIAFFTLLERKVIGYTQFRKGPNKTLVIGIIQPIADAIKLISKETNLNSKSNFVEFMLTPALNIICSLAMWISIPVAATFGFMKMSMMFLVSCMSINTLIIMKMSWTSNSNYAFIGMMRGVAQMISYEINFIMIMMIIISLAETMTLANINEPTYLTSLAWVTFPLITLWMITILAETNRTPFDFAEGESELISGFNVEYGGPSFMTLFLAEYSSILLMSAATTCLFVISDGSKMTFYVTMISTCTMFIWARTTLPRFRYDKLMKTNWTQILPITTVMMFLTFPMKMYWTK</sequence>
<dbReference type="GO" id="GO:0009060">
    <property type="term" value="P:aerobic respiration"/>
    <property type="evidence" value="ECO:0007669"/>
    <property type="project" value="TreeGrafter"/>
</dbReference>
<name>A0A7G2CTR6_9HEMI</name>
<dbReference type="EMBL" id="LR877885">
    <property type="protein sequence ID" value="CAD5105742.1"/>
    <property type="molecule type" value="Genomic_DNA"/>
</dbReference>
<evidence type="ECO:0000256" key="8">
    <source>
        <dbReference type="ARBA" id="ARBA00022989"/>
    </source>
</evidence>
<dbReference type="GO" id="GO:0005743">
    <property type="term" value="C:mitochondrial inner membrane"/>
    <property type="evidence" value="ECO:0007669"/>
    <property type="project" value="UniProtKB-SubCell"/>
</dbReference>
<dbReference type="PROSITE" id="PS00668">
    <property type="entry name" value="COMPLEX1_ND1_2"/>
    <property type="match status" value="1"/>
</dbReference>
<evidence type="ECO:0000256" key="9">
    <source>
        <dbReference type="ARBA" id="ARBA00023075"/>
    </source>
</evidence>
<feature type="transmembrane region" description="Helical" evidence="14">
    <location>
        <begin position="69"/>
        <end position="90"/>
    </location>
</feature>
<keyword evidence="7" id="KW-0999">Mitochondrion inner membrane</keyword>
<evidence type="ECO:0000256" key="14">
    <source>
        <dbReference type="SAM" id="Phobius"/>
    </source>
</evidence>
<protein>
    <recommendedName>
        <fullName evidence="4 13">NADH-ubiquinone oxidoreductase chain 1</fullName>
        <ecNumber evidence="13">7.1.1.2</ecNumber>
    </recommendedName>
</protein>
<dbReference type="AlphaFoldDB" id="A0A7G2CTR6"/>
<evidence type="ECO:0000256" key="13">
    <source>
        <dbReference type="RuleBase" id="RU000473"/>
    </source>
</evidence>
<evidence type="ECO:0000256" key="6">
    <source>
        <dbReference type="ARBA" id="ARBA00022692"/>
    </source>
</evidence>
<evidence type="ECO:0000256" key="11">
    <source>
        <dbReference type="ARBA" id="ARBA00023136"/>
    </source>
</evidence>
<evidence type="ECO:0000256" key="7">
    <source>
        <dbReference type="ARBA" id="ARBA00022792"/>
    </source>
</evidence>
<evidence type="ECO:0000256" key="2">
    <source>
        <dbReference type="ARBA" id="ARBA00004448"/>
    </source>
</evidence>
<dbReference type="GO" id="GO:0003954">
    <property type="term" value="F:NADH dehydrogenase activity"/>
    <property type="evidence" value="ECO:0007669"/>
    <property type="project" value="TreeGrafter"/>
</dbReference>